<sequence>MSQDYISQIWPCIWYHPSPLPRQKRSFSPV</sequence>
<gene>
    <name evidence="1" type="ORF">VP01_70g8</name>
</gene>
<accession>A0A0L6UFR0</accession>
<protein>
    <submittedName>
        <fullName evidence="1">Uncharacterized protein</fullName>
    </submittedName>
</protein>
<dbReference type="AlphaFoldDB" id="A0A0L6UFR0"/>
<reference evidence="1 2" key="1">
    <citation type="submission" date="2015-08" db="EMBL/GenBank/DDBJ databases">
        <title>Next Generation Sequencing and Analysis of the Genome of Puccinia sorghi L Schw, the Causal Agent of Maize Common Rust.</title>
        <authorList>
            <person name="Rochi L."/>
            <person name="Burguener G."/>
            <person name="Darino M."/>
            <person name="Turjanski A."/>
            <person name="Kreff E."/>
            <person name="Dieguez M.J."/>
            <person name="Sacco F."/>
        </authorList>
    </citation>
    <scope>NUCLEOTIDE SEQUENCE [LARGE SCALE GENOMIC DNA]</scope>
    <source>
        <strain evidence="1 2">RO10H11247</strain>
    </source>
</reference>
<evidence type="ECO:0000313" key="2">
    <source>
        <dbReference type="Proteomes" id="UP000037035"/>
    </source>
</evidence>
<name>A0A0L6UFR0_9BASI</name>
<keyword evidence="2" id="KW-1185">Reference proteome</keyword>
<dbReference type="EMBL" id="LAVV01012495">
    <property type="protein sequence ID" value="KNZ46640.1"/>
    <property type="molecule type" value="Genomic_DNA"/>
</dbReference>
<evidence type="ECO:0000313" key="1">
    <source>
        <dbReference type="EMBL" id="KNZ46640.1"/>
    </source>
</evidence>
<organism evidence="1 2">
    <name type="scientific">Puccinia sorghi</name>
    <dbReference type="NCBI Taxonomy" id="27349"/>
    <lineage>
        <taxon>Eukaryota</taxon>
        <taxon>Fungi</taxon>
        <taxon>Dikarya</taxon>
        <taxon>Basidiomycota</taxon>
        <taxon>Pucciniomycotina</taxon>
        <taxon>Pucciniomycetes</taxon>
        <taxon>Pucciniales</taxon>
        <taxon>Pucciniaceae</taxon>
        <taxon>Puccinia</taxon>
    </lineage>
</organism>
<proteinExistence type="predicted"/>
<dbReference type="VEuPathDB" id="FungiDB:VP01_70g8"/>
<comment type="caution">
    <text evidence="1">The sequence shown here is derived from an EMBL/GenBank/DDBJ whole genome shotgun (WGS) entry which is preliminary data.</text>
</comment>
<dbReference type="Proteomes" id="UP000037035">
    <property type="component" value="Unassembled WGS sequence"/>
</dbReference>